<reference evidence="2" key="1">
    <citation type="submission" date="2018-06" db="EMBL/GenBank/DDBJ databases">
        <authorList>
            <person name="Zhirakovskaya E."/>
        </authorList>
    </citation>
    <scope>NUCLEOTIDE SEQUENCE</scope>
</reference>
<dbReference type="EMBL" id="UOFI01000209">
    <property type="protein sequence ID" value="VAW70900.1"/>
    <property type="molecule type" value="Genomic_DNA"/>
</dbReference>
<gene>
    <name evidence="2" type="ORF">MNBD_GAMMA09-1495</name>
</gene>
<dbReference type="SUPFAM" id="SSF101386">
    <property type="entry name" value="all-alpha NTP pyrophosphatases"/>
    <property type="match status" value="1"/>
</dbReference>
<organism evidence="2">
    <name type="scientific">hydrothermal vent metagenome</name>
    <dbReference type="NCBI Taxonomy" id="652676"/>
    <lineage>
        <taxon>unclassified sequences</taxon>
        <taxon>metagenomes</taxon>
        <taxon>ecological metagenomes</taxon>
    </lineage>
</organism>
<feature type="non-terminal residue" evidence="2">
    <location>
        <position position="52"/>
    </location>
</feature>
<evidence type="ECO:0000256" key="1">
    <source>
        <dbReference type="SAM" id="MobiDB-lite"/>
    </source>
</evidence>
<sequence length="52" mass="5859">MIKSTGTALTISTKNLTSSEEESRKNLKQEKIEEIKDELADVSIYLIDLCDI</sequence>
<proteinExistence type="predicted"/>
<evidence type="ECO:0000313" key="2">
    <source>
        <dbReference type="EMBL" id="VAW70900.1"/>
    </source>
</evidence>
<protein>
    <submittedName>
        <fullName evidence="2">Uncharacterized protein</fullName>
    </submittedName>
</protein>
<feature type="region of interest" description="Disordered" evidence="1">
    <location>
        <begin position="1"/>
        <end position="28"/>
    </location>
</feature>
<feature type="compositionally biased region" description="Polar residues" evidence="1">
    <location>
        <begin position="1"/>
        <end position="18"/>
    </location>
</feature>
<dbReference type="AlphaFoldDB" id="A0A3B0Y1Y8"/>
<accession>A0A3B0Y1Y8</accession>
<dbReference type="Gene3D" id="1.10.287.1080">
    <property type="entry name" value="MazG-like"/>
    <property type="match status" value="1"/>
</dbReference>
<name>A0A3B0Y1Y8_9ZZZZ</name>